<dbReference type="InParanoid" id="A0A1V9XIF9"/>
<accession>A0A1V9XIF9</accession>
<gene>
    <name evidence="1" type="ORF">BIW11_09815</name>
</gene>
<organism evidence="1 2">
    <name type="scientific">Tropilaelaps mercedesae</name>
    <dbReference type="NCBI Taxonomy" id="418985"/>
    <lineage>
        <taxon>Eukaryota</taxon>
        <taxon>Metazoa</taxon>
        <taxon>Ecdysozoa</taxon>
        <taxon>Arthropoda</taxon>
        <taxon>Chelicerata</taxon>
        <taxon>Arachnida</taxon>
        <taxon>Acari</taxon>
        <taxon>Parasitiformes</taxon>
        <taxon>Mesostigmata</taxon>
        <taxon>Gamasina</taxon>
        <taxon>Dermanyssoidea</taxon>
        <taxon>Laelapidae</taxon>
        <taxon>Tropilaelaps</taxon>
    </lineage>
</organism>
<dbReference type="Proteomes" id="UP000192247">
    <property type="component" value="Unassembled WGS sequence"/>
</dbReference>
<name>A0A1V9XIF9_9ACAR</name>
<evidence type="ECO:0000313" key="1">
    <source>
        <dbReference type="EMBL" id="OQR73307.1"/>
    </source>
</evidence>
<proteinExistence type="predicted"/>
<comment type="caution">
    <text evidence="1">The sequence shown here is derived from an EMBL/GenBank/DDBJ whole genome shotgun (WGS) entry which is preliminary data.</text>
</comment>
<protein>
    <submittedName>
        <fullName evidence="1">Uncharacterized protein</fullName>
    </submittedName>
</protein>
<keyword evidence="2" id="KW-1185">Reference proteome</keyword>
<sequence length="134" mass="15268">MKKGARLLLDGSIISRDDYGICGVHVKTDLFDQAACSTRNLLTSMNHHLAFVDDKMEIDRPPTSDSRLAFWPSEQTSSIVSHCYSLAFICVKYYEIICSAQRKICTLTDIVSYFFLYSCRLTFSNGFVDQTVYH</sequence>
<reference evidence="1 2" key="1">
    <citation type="journal article" date="2017" name="Gigascience">
        <title>Draft genome of the honey bee ectoparasitic mite, Tropilaelaps mercedesae, is shaped by the parasitic life history.</title>
        <authorList>
            <person name="Dong X."/>
            <person name="Armstrong S.D."/>
            <person name="Xia D."/>
            <person name="Makepeace B.L."/>
            <person name="Darby A.C."/>
            <person name="Kadowaki T."/>
        </authorList>
    </citation>
    <scope>NUCLEOTIDE SEQUENCE [LARGE SCALE GENOMIC DNA]</scope>
    <source>
        <strain evidence="1">Wuxi-XJTLU</strain>
    </source>
</reference>
<dbReference type="EMBL" id="MNPL01010151">
    <property type="protein sequence ID" value="OQR73307.1"/>
    <property type="molecule type" value="Genomic_DNA"/>
</dbReference>
<evidence type="ECO:0000313" key="2">
    <source>
        <dbReference type="Proteomes" id="UP000192247"/>
    </source>
</evidence>
<dbReference type="AlphaFoldDB" id="A0A1V9XIF9"/>